<dbReference type="AlphaFoldDB" id="A0A0A7EJM4"/>
<dbReference type="Proteomes" id="UP000030341">
    <property type="component" value="Chromosome 2"/>
</dbReference>
<organism evidence="2 3">
    <name type="scientific">Pseudoalteromonas piratica</name>
    <dbReference type="NCBI Taxonomy" id="1348114"/>
    <lineage>
        <taxon>Bacteria</taxon>
        <taxon>Pseudomonadati</taxon>
        <taxon>Pseudomonadota</taxon>
        <taxon>Gammaproteobacteria</taxon>
        <taxon>Alteromonadales</taxon>
        <taxon>Pseudoalteromonadaceae</taxon>
        <taxon>Pseudoalteromonas</taxon>
    </lineage>
</organism>
<gene>
    <name evidence="2" type="ORF">OM33_16605</name>
</gene>
<keyword evidence="3" id="KW-1185">Reference proteome</keyword>
<protein>
    <submittedName>
        <fullName evidence="2">Uncharacterized protein</fullName>
    </submittedName>
</protein>
<dbReference type="KEGG" id="pseo:OM33_16605"/>
<reference evidence="2 3" key="1">
    <citation type="submission" date="2014-11" db="EMBL/GenBank/DDBJ databases">
        <title>Complete Genome Sequence of Pseudoalteromonas sp. Strain OCN003 Isolated from Kaneohe Bay, Oahu, Hawaii.</title>
        <authorList>
            <person name="Beurmann S."/>
            <person name="Videau P."/>
            <person name="Ushijima B."/>
            <person name="Smith A.M."/>
            <person name="Aeby G.S."/>
            <person name="Callahan S.M."/>
            <person name="Belcaid M."/>
        </authorList>
    </citation>
    <scope>NUCLEOTIDE SEQUENCE [LARGE SCALE GENOMIC DNA]</scope>
    <source>
        <strain evidence="2 3">OCN003</strain>
    </source>
</reference>
<dbReference type="EMBL" id="CP009889">
    <property type="protein sequence ID" value="AIY66743.1"/>
    <property type="molecule type" value="Genomic_DNA"/>
</dbReference>
<sequence length="155" mass="16851">MNFLTRLLPSFLIAWLLSFTLASLFHSQYVVNQLVNVGVAVSLDDRMRLILDDWQGLLLTYGVIIAVALTLAFLTANWLNGKVKQSNELIFTLAGIGAFAIVLIIIESIMNINIIAGARGWGFYAQLASGAAGGFIFAKITSRLGNTNSPKDEES</sequence>
<evidence type="ECO:0000256" key="1">
    <source>
        <dbReference type="SAM" id="Phobius"/>
    </source>
</evidence>
<feature type="transmembrane region" description="Helical" evidence="1">
    <location>
        <begin position="121"/>
        <end position="141"/>
    </location>
</feature>
<name>A0A0A7EJM4_9GAMM</name>
<dbReference type="OrthoDB" id="6334575at2"/>
<keyword evidence="1" id="KW-0812">Transmembrane</keyword>
<feature type="transmembrane region" description="Helical" evidence="1">
    <location>
        <begin position="91"/>
        <end position="115"/>
    </location>
</feature>
<dbReference type="STRING" id="1348114.OM33_16605"/>
<keyword evidence="1" id="KW-1133">Transmembrane helix</keyword>
<accession>A0A0A7EJM4</accession>
<feature type="transmembrane region" description="Helical" evidence="1">
    <location>
        <begin position="57"/>
        <end position="79"/>
    </location>
</feature>
<dbReference type="HOGENOM" id="CLU_141028_1_0_6"/>
<evidence type="ECO:0000313" key="3">
    <source>
        <dbReference type="Proteomes" id="UP000030341"/>
    </source>
</evidence>
<dbReference type="eggNOG" id="ENOG50331ZD">
    <property type="taxonomic scope" value="Bacteria"/>
</dbReference>
<dbReference type="RefSeq" id="WP_040135219.1">
    <property type="nucleotide sequence ID" value="NZ_CP009889.1"/>
</dbReference>
<evidence type="ECO:0000313" key="2">
    <source>
        <dbReference type="EMBL" id="AIY66743.1"/>
    </source>
</evidence>
<proteinExistence type="predicted"/>
<keyword evidence="1" id="KW-0472">Membrane</keyword>